<accession>A0ABN2SXI4</accession>
<evidence type="ECO:0000313" key="1">
    <source>
        <dbReference type="EMBL" id="GAA1994270.1"/>
    </source>
</evidence>
<dbReference type="EMBL" id="BAAAPC010000007">
    <property type="protein sequence ID" value="GAA1994270.1"/>
    <property type="molecule type" value="Genomic_DNA"/>
</dbReference>
<dbReference type="Gene3D" id="3.30.420.280">
    <property type="match status" value="1"/>
</dbReference>
<reference evidence="1 2" key="1">
    <citation type="journal article" date="2019" name="Int. J. Syst. Evol. Microbiol.">
        <title>The Global Catalogue of Microorganisms (GCM) 10K type strain sequencing project: providing services to taxonomists for standard genome sequencing and annotation.</title>
        <authorList>
            <consortium name="The Broad Institute Genomics Platform"/>
            <consortium name="The Broad Institute Genome Sequencing Center for Infectious Disease"/>
            <person name="Wu L."/>
            <person name="Ma J."/>
        </authorList>
    </citation>
    <scope>NUCLEOTIDE SEQUENCE [LARGE SCALE GENOMIC DNA]</scope>
    <source>
        <strain evidence="1 2">JCM 15313</strain>
    </source>
</reference>
<dbReference type="Pfam" id="PF03237">
    <property type="entry name" value="Terminase_6N"/>
    <property type="match status" value="1"/>
</dbReference>
<dbReference type="PANTHER" id="PTHR39184:SF1">
    <property type="entry name" value="PBSX PHAGE TERMINASE LARGE SUBUNIT"/>
    <property type="match status" value="1"/>
</dbReference>
<dbReference type="Gene3D" id="3.40.50.300">
    <property type="entry name" value="P-loop containing nucleotide triphosphate hydrolases"/>
    <property type="match status" value="1"/>
</dbReference>
<keyword evidence="2" id="KW-1185">Reference proteome</keyword>
<protein>
    <recommendedName>
        <fullName evidence="3">PBSX family phage terminase large subunit</fullName>
    </recommendedName>
</protein>
<proteinExistence type="predicted"/>
<dbReference type="Proteomes" id="UP001501585">
    <property type="component" value="Unassembled WGS sequence"/>
</dbReference>
<evidence type="ECO:0008006" key="3">
    <source>
        <dbReference type="Google" id="ProtNLM"/>
    </source>
</evidence>
<dbReference type="InterPro" id="IPR027417">
    <property type="entry name" value="P-loop_NTPase"/>
</dbReference>
<evidence type="ECO:0000313" key="2">
    <source>
        <dbReference type="Proteomes" id="UP001501585"/>
    </source>
</evidence>
<dbReference type="PANTHER" id="PTHR39184">
    <property type="match status" value="1"/>
</dbReference>
<comment type="caution">
    <text evidence="1">The sequence shown here is derived from an EMBL/GenBank/DDBJ whole genome shotgun (WGS) entry which is preliminary data.</text>
</comment>
<sequence>MLDDLPMSRRQVESVATSDGAVNIWDGSIRSGKTIASLLRWLMFVATAPRGGELVMIGRTRESIARNLFGPLQDPALFGPVAAHVHYTSGAPTATILGRRVHVIGASDAKAERVIRGMTVAGAYVDEITVVPEEFFTQLLGRMSVDGSRLFGSTNPDSPSHWLKLKFLDKLSALPHWRYWHFTMEDNPALSRQYIDQKRTEFTGLWYRRFISGEWVAAEGAIYSMWRPARHVVPWASLPPMRRLLAAGVDYGTTNATAAVLLGLSEGGRLYLVDEWRHDPRTGAPRLTDGQLSGRLRSWLDEPHLPAQPEMRPEWVAVDPSAASMRLQLYRDGITAAAADNDVGRGISLVATLLAERRLLVADRCRGWISEVSGYSWDPDATEKGDDRPLKVADHSLDAGRYAVATTEALWRPHLLDPVGLAA</sequence>
<dbReference type="InterPro" id="IPR006437">
    <property type="entry name" value="Phage_terminase_lsu"/>
</dbReference>
<dbReference type="InterPro" id="IPR052380">
    <property type="entry name" value="Viral_DNA_packaging_terminase"/>
</dbReference>
<gene>
    <name evidence="1" type="ORF">GCM10009799_20470</name>
</gene>
<name>A0ABN2SXI4_9ACTN</name>
<dbReference type="NCBIfam" id="TIGR01547">
    <property type="entry name" value="phage_term_2"/>
    <property type="match status" value="1"/>
</dbReference>
<organism evidence="1 2">
    <name type="scientific">Nocardiopsis rhodophaea</name>
    <dbReference type="NCBI Taxonomy" id="280238"/>
    <lineage>
        <taxon>Bacteria</taxon>
        <taxon>Bacillati</taxon>
        <taxon>Actinomycetota</taxon>
        <taxon>Actinomycetes</taxon>
        <taxon>Streptosporangiales</taxon>
        <taxon>Nocardiopsidaceae</taxon>
        <taxon>Nocardiopsis</taxon>
    </lineage>
</organism>